<name>E8ZAC4_9BURK</name>
<proteinExistence type="inferred from homology"/>
<protein>
    <submittedName>
        <fullName evidence="4">Putative acetyltransferase hexapeptide transferase family protein</fullName>
    </submittedName>
</protein>
<evidence type="ECO:0000256" key="1">
    <source>
        <dbReference type="ARBA" id="ARBA00007274"/>
    </source>
</evidence>
<dbReference type="InterPro" id="IPR050179">
    <property type="entry name" value="Trans_hexapeptide_repeat"/>
</dbReference>
<keyword evidence="4" id="KW-0808">Transferase</keyword>
<evidence type="ECO:0000313" key="4">
    <source>
        <dbReference type="EMBL" id="ADU90686.1"/>
    </source>
</evidence>
<dbReference type="InterPro" id="IPR020019">
    <property type="entry name" value="AcTrfase_PglD-like"/>
</dbReference>
<dbReference type="Gene3D" id="2.160.10.10">
    <property type="entry name" value="Hexapeptide repeat proteins"/>
    <property type="match status" value="1"/>
</dbReference>
<reference evidence="4" key="1">
    <citation type="submission" date="2009-04" db="EMBL/GenBank/DDBJ databases">
        <title>Violacein-producing Collimonas sp. from the sea surface microlayer of costal waters in Trondelag, Norway: assessment of potential for biosynthesis of secondary metabolites through genome mining.</title>
        <authorList>
            <person name="Hakvaag S."/>
            <person name="Fjaervik E."/>
            <person name="Klinkenberg G."/>
            <person name="Borgos S.E.F."/>
            <person name="Josefsen K.D."/>
            <person name="Ellingsen T.E."/>
            <person name="Zotchev S.B."/>
        </authorList>
    </citation>
    <scope>NUCLEOTIDE SEQUENCE</scope>
    <source>
        <strain evidence="4">MPS11E8</strain>
    </source>
</reference>
<dbReference type="PANTHER" id="PTHR43300:SF7">
    <property type="entry name" value="UDP-N-ACETYLBACILLOSAMINE N-ACETYLTRANSFERASE"/>
    <property type="match status" value="1"/>
</dbReference>
<dbReference type="NCBIfam" id="TIGR03570">
    <property type="entry name" value="NeuD_NnaD"/>
    <property type="match status" value="1"/>
</dbReference>
<sequence>MMKKYVIVCGGGFAREVISWIRQITAGPSQGDVVGIIDYSPTCLDGFDYDVPYLGSTADYQPPADVELVLAVGNPKAKQELTSQLMARGGRFATIIHPTAVVAGSAKLGAGVILCPLSLVSADATLSDFVTVNALSSVGHDVHIGALTTLSAHVDIMGFAQVGEGCLLGSGARVLPKVKVGAACMIGAGATAIRNVPDGMTLYAAPSKKM</sequence>
<feature type="active site" description="Proton acceptor" evidence="2">
    <location>
        <position position="140"/>
    </location>
</feature>
<dbReference type="Pfam" id="PF00132">
    <property type="entry name" value="Hexapep"/>
    <property type="match status" value="1"/>
</dbReference>
<dbReference type="GO" id="GO:0016740">
    <property type="term" value="F:transferase activity"/>
    <property type="evidence" value="ECO:0007669"/>
    <property type="project" value="UniProtKB-KW"/>
</dbReference>
<comment type="similarity">
    <text evidence="1">Belongs to the transferase hexapeptide repeat family.</text>
</comment>
<gene>
    <name evidence="4" type="ORF">CCT_ORF02229</name>
</gene>
<feature type="binding site" evidence="3">
    <location>
        <position position="73"/>
    </location>
    <ligand>
        <name>substrate</name>
    </ligand>
</feature>
<dbReference type="SUPFAM" id="SSF51161">
    <property type="entry name" value="Trimeric LpxA-like enzymes"/>
    <property type="match status" value="1"/>
</dbReference>
<dbReference type="InterPro" id="IPR001451">
    <property type="entry name" value="Hexapep"/>
</dbReference>
<dbReference type="CDD" id="cd03360">
    <property type="entry name" value="LbH_AT_putative"/>
    <property type="match status" value="1"/>
</dbReference>
<evidence type="ECO:0000256" key="2">
    <source>
        <dbReference type="PIRSR" id="PIRSR620019-1"/>
    </source>
</evidence>
<organism evidence="4">
    <name type="scientific">Collimonas sp. MPS11E8</name>
    <dbReference type="NCBI Taxonomy" id="716659"/>
    <lineage>
        <taxon>Bacteria</taxon>
        <taxon>Pseudomonadati</taxon>
        <taxon>Pseudomonadota</taxon>
        <taxon>Betaproteobacteria</taxon>
        <taxon>Burkholderiales</taxon>
        <taxon>Oxalobacteraceae</taxon>
        <taxon>Collimonas</taxon>
    </lineage>
</organism>
<feature type="site" description="Increases basicity of active site His" evidence="2">
    <location>
        <position position="141"/>
    </location>
</feature>
<dbReference type="InterPro" id="IPR011004">
    <property type="entry name" value="Trimer_LpxA-like_sf"/>
</dbReference>
<accession>E8ZAC4</accession>
<dbReference type="Gene3D" id="3.40.50.20">
    <property type="match status" value="1"/>
</dbReference>
<dbReference type="EMBL" id="FJ965836">
    <property type="protein sequence ID" value="ADU90686.1"/>
    <property type="molecule type" value="Genomic_DNA"/>
</dbReference>
<dbReference type="PANTHER" id="PTHR43300">
    <property type="entry name" value="ACETYLTRANSFERASE"/>
    <property type="match status" value="1"/>
</dbReference>
<evidence type="ECO:0000256" key="3">
    <source>
        <dbReference type="PIRSR" id="PIRSR620019-2"/>
    </source>
</evidence>
<dbReference type="AlphaFoldDB" id="E8ZAC4"/>